<dbReference type="Proteomes" id="UP001300383">
    <property type="component" value="Unassembled WGS sequence"/>
</dbReference>
<name>A0AAP4BCA7_9FIRM</name>
<evidence type="ECO:0000313" key="5">
    <source>
        <dbReference type="EMBL" id="MDI9243272.1"/>
    </source>
</evidence>
<feature type="compositionally biased region" description="Acidic residues" evidence="1">
    <location>
        <begin position="221"/>
        <end position="247"/>
    </location>
</feature>
<evidence type="ECO:0000256" key="3">
    <source>
        <dbReference type="SAM" id="SignalP"/>
    </source>
</evidence>
<dbReference type="AlphaFoldDB" id="A0AAP4BCA7"/>
<accession>A0AAP4BCA7</accession>
<keyword evidence="2" id="KW-0812">Transmembrane</keyword>
<gene>
    <name evidence="5" type="ORF">QJ036_12515</name>
</gene>
<reference evidence="5 6" key="1">
    <citation type="submission" date="2023-05" db="EMBL/GenBank/DDBJ databases">
        <title>[ruminococcus] sp. nov., isolated from a pig farm feces dump.</title>
        <authorList>
            <person name="Chang Y.-H."/>
        </authorList>
    </citation>
    <scope>NUCLEOTIDE SEQUENCE [LARGE SCALE GENOMIC DNA]</scope>
    <source>
        <strain evidence="5 6">YH-rum2234</strain>
    </source>
</reference>
<feature type="region of interest" description="Disordered" evidence="1">
    <location>
        <begin position="52"/>
        <end position="82"/>
    </location>
</feature>
<comment type="caution">
    <text evidence="5">The sequence shown here is derived from an EMBL/GenBank/DDBJ whole genome shotgun (WGS) entry which is preliminary data.</text>
</comment>
<evidence type="ECO:0000259" key="4">
    <source>
        <dbReference type="Pfam" id="PF14283"/>
    </source>
</evidence>
<organism evidence="5 6">
    <name type="scientific">Fusibacillus kribbianus</name>
    <dbReference type="NCBI Taxonomy" id="3044208"/>
    <lineage>
        <taxon>Bacteria</taxon>
        <taxon>Bacillati</taxon>
        <taxon>Bacillota</taxon>
        <taxon>Clostridia</taxon>
        <taxon>Lachnospirales</taxon>
        <taxon>Lachnospiraceae</taxon>
        <taxon>Fusibacillus</taxon>
    </lineage>
</organism>
<dbReference type="InterPro" id="IPR025376">
    <property type="entry name" value="CD1107-like_dom"/>
</dbReference>
<dbReference type="EMBL" id="JASGBQ010000029">
    <property type="protein sequence ID" value="MDI9243272.1"/>
    <property type="molecule type" value="Genomic_DNA"/>
</dbReference>
<feature type="region of interest" description="Disordered" evidence="1">
    <location>
        <begin position="217"/>
        <end position="247"/>
    </location>
</feature>
<dbReference type="RefSeq" id="WP_283231698.1">
    <property type="nucleotide sequence ID" value="NZ_JASGBQ010000029.1"/>
</dbReference>
<evidence type="ECO:0000256" key="2">
    <source>
        <dbReference type="SAM" id="Phobius"/>
    </source>
</evidence>
<evidence type="ECO:0000256" key="1">
    <source>
        <dbReference type="SAM" id="MobiDB-lite"/>
    </source>
</evidence>
<proteinExistence type="predicted"/>
<evidence type="ECO:0000313" key="6">
    <source>
        <dbReference type="Proteomes" id="UP001300383"/>
    </source>
</evidence>
<keyword evidence="6" id="KW-1185">Reference proteome</keyword>
<feature type="domain" description="Mobile element protein CD1107-like" evidence="4">
    <location>
        <begin position="75"/>
        <end position="214"/>
    </location>
</feature>
<sequence>MIKLKKRWAAGMAAVSMAAFMACGSTTPVFAQSNENADQKQNPAVVVEETITEGTKEEENNESETSASDRDVSGALTPNGNLTLVDDLDEEASGKMQFMTVTTRDGSYYYIVIDRSGSSENVYFLNAVDTIDLMNLMSDEEKAQLEESKEPEAENVITPEVTISGQEEKPDPEPETAPVKENQVNSALPMLGISAAIGALIAGAYYMLKIRPKKNRTGIDEDREFYDDDGYENEDEVPEEEENETEE</sequence>
<keyword evidence="3" id="KW-0732">Signal</keyword>
<feature type="signal peptide" evidence="3">
    <location>
        <begin position="1"/>
        <end position="31"/>
    </location>
</feature>
<dbReference type="PROSITE" id="PS51257">
    <property type="entry name" value="PROKAR_LIPOPROTEIN"/>
    <property type="match status" value="1"/>
</dbReference>
<protein>
    <submittedName>
        <fullName evidence="5">DUF4366 domain-containing protein</fullName>
    </submittedName>
</protein>
<keyword evidence="2" id="KW-0472">Membrane</keyword>
<keyword evidence="2" id="KW-1133">Transmembrane helix</keyword>
<dbReference type="Pfam" id="PF14283">
    <property type="entry name" value="CD1107-like"/>
    <property type="match status" value="1"/>
</dbReference>
<feature type="chain" id="PRO_5042870746" evidence="3">
    <location>
        <begin position="32"/>
        <end position="247"/>
    </location>
</feature>
<feature type="transmembrane region" description="Helical" evidence="2">
    <location>
        <begin position="187"/>
        <end position="208"/>
    </location>
</feature>